<dbReference type="GeneTree" id="ENSGT01050000244842"/>
<evidence type="ECO:0000256" key="7">
    <source>
        <dbReference type="ARBA" id="ARBA00022729"/>
    </source>
</evidence>
<keyword evidence="24" id="KW-1185">Reference proteome</keyword>
<dbReference type="GO" id="GO:0005576">
    <property type="term" value="C:extracellular region"/>
    <property type="evidence" value="ECO:0007669"/>
    <property type="project" value="UniProtKB-SubCell"/>
</dbReference>
<comment type="subunit">
    <text evidence="18">Interacts with sPLA2-IB/PLA2G1B; this interaction mediates intracellular signaling as well as clearance of extracellular sPLA2-IB/PLA2G1B via endocytotic pathway. Interacts with sPLA2-X/PLA2G10; this interaction mediates sPLA2-X/PLA2G10 clearance and inactivation.</text>
</comment>
<dbReference type="CDD" id="cd00037">
    <property type="entry name" value="CLECT"/>
    <property type="match status" value="8"/>
</dbReference>
<keyword evidence="3" id="KW-1003">Cell membrane</keyword>
<dbReference type="GO" id="GO:0043274">
    <property type="term" value="F:phospholipase binding"/>
    <property type="evidence" value="ECO:0007669"/>
    <property type="project" value="Ensembl"/>
</dbReference>
<dbReference type="CDD" id="cd00062">
    <property type="entry name" value="FN2"/>
    <property type="match status" value="1"/>
</dbReference>
<feature type="domain" description="C-type lectin" evidence="21">
    <location>
        <begin position="820"/>
        <end position="939"/>
    </location>
</feature>
<dbReference type="PROSITE" id="PS50231">
    <property type="entry name" value="RICIN_B_LECTIN"/>
    <property type="match status" value="1"/>
</dbReference>
<feature type="domain" description="C-type lectin" evidence="21">
    <location>
        <begin position="241"/>
        <end position="355"/>
    </location>
</feature>
<dbReference type="InterPro" id="IPR016186">
    <property type="entry name" value="C-type_lectin-like/link_sf"/>
</dbReference>
<keyword evidence="13" id="KW-0675">Receptor</keyword>
<keyword evidence="9" id="KW-0677">Repeat</keyword>
<dbReference type="FunFam" id="3.10.100.10:FF:000050">
    <property type="entry name" value="Secretory phospholipase A2 receptor"/>
    <property type="match status" value="1"/>
</dbReference>
<dbReference type="Pfam" id="PF00059">
    <property type="entry name" value="Lectin_C"/>
    <property type="match status" value="8"/>
</dbReference>
<dbReference type="FunFam" id="3.10.100.10:FF:000034">
    <property type="entry name" value="secretory phospholipase A2 receptor"/>
    <property type="match status" value="1"/>
</dbReference>
<reference evidence="23" key="2">
    <citation type="submission" date="2025-09" db="UniProtKB">
        <authorList>
            <consortium name="Ensembl"/>
        </authorList>
    </citation>
    <scope>IDENTIFICATION</scope>
    <source>
        <strain evidence="23">Glennie</strain>
    </source>
</reference>
<dbReference type="PROSITE" id="PS51092">
    <property type="entry name" value="FN2_2"/>
    <property type="match status" value="1"/>
</dbReference>
<evidence type="ECO:0000256" key="14">
    <source>
        <dbReference type="ARBA" id="ARBA00023180"/>
    </source>
</evidence>
<evidence type="ECO:0000256" key="9">
    <source>
        <dbReference type="ARBA" id="ARBA00022737"/>
    </source>
</evidence>
<dbReference type="Pfam" id="PF00040">
    <property type="entry name" value="fn2"/>
    <property type="match status" value="1"/>
</dbReference>
<dbReference type="InterPro" id="IPR050111">
    <property type="entry name" value="C-type_lectin/snaclec_domain"/>
</dbReference>
<dbReference type="PROSITE" id="PS00615">
    <property type="entry name" value="C_TYPE_LECTIN_1"/>
    <property type="match status" value="2"/>
</dbReference>
<accession>A0A6I8N7Z9</accession>
<dbReference type="InParanoid" id="A0A6I8N7Z9"/>
<dbReference type="InterPro" id="IPR036943">
    <property type="entry name" value="FN_type2_sf"/>
</dbReference>
<feature type="domain" description="C-type lectin" evidence="21">
    <location>
        <begin position="965"/>
        <end position="1090"/>
    </location>
</feature>
<evidence type="ECO:0000256" key="17">
    <source>
        <dbReference type="ARBA" id="ARBA00044310"/>
    </source>
</evidence>
<dbReference type="Gene3D" id="2.80.10.50">
    <property type="match status" value="1"/>
</dbReference>
<keyword evidence="8" id="KW-0430">Lectin</keyword>
<keyword evidence="11 20" id="KW-0472">Membrane</keyword>
<feature type="disulfide bond" evidence="19">
    <location>
        <begin position="177"/>
        <end position="203"/>
    </location>
</feature>
<keyword evidence="14" id="KW-0325">Glycoprotein</keyword>
<dbReference type="GO" id="GO:0090238">
    <property type="term" value="P:positive regulation of arachidonate secretion"/>
    <property type="evidence" value="ECO:0007669"/>
    <property type="project" value="Ensembl"/>
</dbReference>
<dbReference type="FunCoup" id="A0A6I8N7Z9">
    <property type="interactions" value="156"/>
</dbReference>
<dbReference type="Gene3D" id="3.10.100.10">
    <property type="entry name" value="Mannose-Binding Protein A, subunit A"/>
    <property type="match status" value="8"/>
</dbReference>
<feature type="domain" description="C-type lectin" evidence="21">
    <location>
        <begin position="1121"/>
        <end position="1223"/>
    </location>
</feature>
<feature type="domain" description="C-type lectin" evidence="21">
    <location>
        <begin position="1256"/>
        <end position="1377"/>
    </location>
</feature>
<organism evidence="23 24">
    <name type="scientific">Ornithorhynchus anatinus</name>
    <name type="common">Duckbill platypus</name>
    <dbReference type="NCBI Taxonomy" id="9258"/>
    <lineage>
        <taxon>Eukaryota</taxon>
        <taxon>Metazoa</taxon>
        <taxon>Chordata</taxon>
        <taxon>Craniata</taxon>
        <taxon>Vertebrata</taxon>
        <taxon>Euteleostomi</taxon>
        <taxon>Mammalia</taxon>
        <taxon>Monotremata</taxon>
        <taxon>Ornithorhynchidae</taxon>
        <taxon>Ornithorhynchus</taxon>
    </lineage>
</organism>
<feature type="transmembrane region" description="Helical" evidence="20">
    <location>
        <begin position="1397"/>
        <end position="1420"/>
    </location>
</feature>
<dbReference type="GO" id="GO:0090399">
    <property type="term" value="P:replicative senescence"/>
    <property type="evidence" value="ECO:0007669"/>
    <property type="project" value="Ensembl"/>
</dbReference>
<evidence type="ECO:0000256" key="1">
    <source>
        <dbReference type="ARBA" id="ARBA00004251"/>
    </source>
</evidence>
<dbReference type="FunFam" id="3.10.100.10:FF:000039">
    <property type="entry name" value="Secretory phospholipase A2 receptor"/>
    <property type="match status" value="1"/>
</dbReference>
<keyword evidence="6 20" id="KW-0812">Transmembrane</keyword>
<evidence type="ECO:0000256" key="12">
    <source>
        <dbReference type="ARBA" id="ARBA00023157"/>
    </source>
</evidence>
<evidence type="ECO:0000256" key="6">
    <source>
        <dbReference type="ARBA" id="ARBA00022692"/>
    </source>
</evidence>
<keyword evidence="4" id="KW-0964">Secreted</keyword>
<dbReference type="FunFam" id="3.10.100.10:FF:000042">
    <property type="entry name" value="secretory phospholipase A2 receptor"/>
    <property type="match status" value="1"/>
</dbReference>
<dbReference type="GO" id="GO:0005886">
    <property type="term" value="C:plasma membrane"/>
    <property type="evidence" value="ECO:0000318"/>
    <property type="project" value="GO_Central"/>
</dbReference>
<dbReference type="InterPro" id="IPR018378">
    <property type="entry name" value="C-type_lectin_CS"/>
</dbReference>
<name>A0A6I8N7Z9_ORNAN</name>
<keyword evidence="7" id="KW-0732">Signal</keyword>
<keyword evidence="10 20" id="KW-1133">Transmembrane helix</keyword>
<dbReference type="Pfam" id="PF24562">
    <property type="entry name" value="CysR_MRC2_N"/>
    <property type="match status" value="1"/>
</dbReference>
<dbReference type="InterPro" id="IPR016187">
    <property type="entry name" value="CTDL_fold"/>
</dbReference>
<sequence>SLPQVSLLKPLSLTLLPHTFPYPVKHMTQRFFFLSGKGIFMIQSDYLRTCISSGKNGLVLQDCHQPTKNMLWKWVSKRHLFNLGSSGCLGLNISNEEQPLGLYECDSPHSSLWWHCNRKVVVGASQYALEIKNYNLVVARRQSSHEWVQYLSDGDDICEHPFQELYTIQGNSQGRPCVFPFRYNNQWFYECTKEGRKDGLLWCATTSQYEKDQTWGFCPNPGRYEIGCKVFWEKDPDTNICYQFNLNSFLSWNEARSSCKMQGGDLLSITHWKEENFIQKFLSVKEVKKVWIGLNQLDEVNGWQWSDGTPLIHLNWDPDVNFDPFVQYHCGTFNSLLWDSWQNHDCESPLPYVCKKHLNHTKRELLAEKNTWKYYPTHCEPSWHPYNGNCYRLQKEEKNWTAALHSCQSIKSKLINMASLAEVEFLVNLLKDENVSETWIGLSSGRNPVFFDWSGGSSATFTLWHKQQPNTFPNGSRLCVSADKTGGHWKVRNCEETLFYICKNAGKVLSEAKSGCQEGWERHGGFCYKIDLIRRSFDQASRGYYCPPSLVTVTNRFEQAFITNMISSVVKTEDSYFWIALQDQNVTGEYTWKVRGQEYQPVQYTNWNKYQPRYNGGCVVMRGGNPPGLWEVKDCQRFRAMSLCKQPLNPHPETQREKIWPFEPCFLGWESKPNLPSCYKVFHSEKVLMKRTWSEAEALCEDFGAHLASFSHIDEEDFVNEMVLSKFNRTEERQFWIGFNKRNPLSGGSWEWSDGTPVISSFLDDMYIGEDARNCAIYQTNKTVLPLRCGSKREWICKLPKDVRPMIPKWYQYDGPWLFHHGTEYLFHTSATEWANFELVCQLLDSNLLTIHSAEEQEFVQNKIKTLSKSDVNWWMGLHKMGPNDGFCWKDGSPLIFQNWDKGRERSGQNQRQRCGFISSETGLWGDDDCSVAMPSICKRKKIWITEKDLSEQPHGLCPKGWLYFGSKCFLVEIPKDPSKLKSWKSAQDSCAEEDGVLASIENEVEQAFITMNLFGQKANVWIGLQNSDYEEWLNGKHVAYSNWLPVDIINSQSLNTTKLREQVHLCALLSSNPNFHFTGKWYLEDCGKESYGYICEKMQDTSKHNTNASTMYPTSSTLQYGNRTFKVIGGNMTWYMALDICAANGAELVSITDQFRQSFLTVLVNQLGHAHWIGLFTSDNGLNFEWSDGTKSSFAYWEDESPSLGGCTLVDINGGWKSADCETLLQGAVCHVPTETSLSEFKGLCSETSFPWVKLKNNCYSFSTVLQSMSFDAAQKFCKGQGSNLLTIKEEVENSFLLEELHAYHSSVPMVWLNAQFDSNNGTITWFDGSPAELSNWGIREPDLDRFKTQLCIAMNTKDAVWQLCPCTEKKGFICKMETALLWESGDLVSTPSHGFIPLAVTVTLIVILGFSTFSFCLYKLNSRLFRRFSAFRITYYTSTNSGIAPLEENILISDLERYD</sequence>
<dbReference type="InterPro" id="IPR001304">
    <property type="entry name" value="C-type_lectin-like"/>
</dbReference>
<comment type="subcellular location">
    <subcellularLocation>
        <location evidence="1">Cell membrane</location>
        <topology evidence="1">Single-pass type I membrane protein</topology>
    </subcellularLocation>
    <subcellularLocation>
        <location evidence="2">Secreted</location>
    </subcellularLocation>
</comment>
<dbReference type="InterPro" id="IPR000772">
    <property type="entry name" value="Ricin_B_lectin"/>
</dbReference>
<proteinExistence type="predicted"/>
<evidence type="ECO:0000256" key="10">
    <source>
        <dbReference type="ARBA" id="ARBA00022989"/>
    </source>
</evidence>
<dbReference type="FunFam" id="2.10.10.10:FF:000001">
    <property type="entry name" value="Fibronectin 1a isoform 1"/>
    <property type="match status" value="1"/>
</dbReference>
<feature type="domain" description="C-type lectin" evidence="21">
    <location>
        <begin position="386"/>
        <end position="503"/>
    </location>
</feature>
<dbReference type="FunFam" id="3.10.100.10:FF:000040">
    <property type="entry name" value="Secretory phospholipase A2 receptor"/>
    <property type="match status" value="1"/>
</dbReference>
<dbReference type="PROSITE" id="PS50041">
    <property type="entry name" value="C_TYPE_LECTIN_2"/>
    <property type="match status" value="8"/>
</dbReference>
<evidence type="ECO:0000313" key="23">
    <source>
        <dbReference type="Ensembl" id="ENSOANP00000036920.1"/>
    </source>
</evidence>
<dbReference type="FunFam" id="3.10.100.10:FF:000038">
    <property type="entry name" value="Secretory phospholipase A2 receptor"/>
    <property type="match status" value="1"/>
</dbReference>
<dbReference type="PANTHER" id="PTHR22803">
    <property type="entry name" value="MANNOSE, PHOSPHOLIPASE, LECTIN RECEPTOR RELATED"/>
    <property type="match status" value="1"/>
</dbReference>
<evidence type="ECO:0000313" key="24">
    <source>
        <dbReference type="Proteomes" id="UP000002279"/>
    </source>
</evidence>
<evidence type="ECO:0000256" key="15">
    <source>
        <dbReference type="ARBA" id="ARBA00044135"/>
    </source>
</evidence>
<dbReference type="InterPro" id="IPR000562">
    <property type="entry name" value="FN_type2_dom"/>
</dbReference>
<dbReference type="GO" id="GO:0043517">
    <property type="term" value="P:positive regulation of DNA damage response, signal transduction by p53 class mediator"/>
    <property type="evidence" value="ECO:0007669"/>
    <property type="project" value="Ensembl"/>
</dbReference>
<dbReference type="GO" id="GO:0009986">
    <property type="term" value="C:cell surface"/>
    <property type="evidence" value="ECO:0007669"/>
    <property type="project" value="Ensembl"/>
</dbReference>
<feature type="disulfide bond" evidence="19">
    <location>
        <begin position="191"/>
        <end position="218"/>
    </location>
</feature>
<feature type="domain" description="Fibronectin type-II" evidence="22">
    <location>
        <begin position="172"/>
        <end position="220"/>
    </location>
</feature>
<evidence type="ECO:0000256" key="19">
    <source>
        <dbReference type="PROSITE-ProRule" id="PRU00479"/>
    </source>
</evidence>
<dbReference type="SUPFAM" id="SSF50370">
    <property type="entry name" value="Ricin B-like lectins"/>
    <property type="match status" value="1"/>
</dbReference>
<dbReference type="Bgee" id="ENSOANG00000006157">
    <property type="expression patterns" value="Expressed in adult mammalian kidney and 3 other cell types or tissues"/>
</dbReference>
<dbReference type="SMART" id="SM00458">
    <property type="entry name" value="RICIN"/>
    <property type="match status" value="1"/>
</dbReference>
<dbReference type="SUPFAM" id="SSF56436">
    <property type="entry name" value="C-type lectin-like"/>
    <property type="match status" value="8"/>
</dbReference>
<dbReference type="GO" id="GO:0030246">
    <property type="term" value="F:carbohydrate binding"/>
    <property type="evidence" value="ECO:0007669"/>
    <property type="project" value="UniProtKB-KW"/>
</dbReference>
<dbReference type="Gene3D" id="2.10.10.10">
    <property type="entry name" value="Fibronectin, type II, collagen-binding"/>
    <property type="match status" value="1"/>
</dbReference>
<dbReference type="GO" id="GO:1904635">
    <property type="term" value="P:positive regulation of podocyte apoptotic process"/>
    <property type="evidence" value="ECO:0007669"/>
    <property type="project" value="Ensembl"/>
</dbReference>
<protein>
    <recommendedName>
        <fullName evidence="15">Secretory phospholipase A2 receptor</fullName>
    </recommendedName>
    <alternativeName>
        <fullName evidence="17">180 kDa secretory phospholipase A2 receptor</fullName>
    </alternativeName>
    <alternativeName>
        <fullName evidence="16">M-type receptor</fullName>
    </alternativeName>
</protein>
<evidence type="ECO:0000259" key="21">
    <source>
        <dbReference type="PROSITE" id="PS50041"/>
    </source>
</evidence>
<dbReference type="GO" id="GO:0043235">
    <property type="term" value="C:receptor complex"/>
    <property type="evidence" value="ECO:0000318"/>
    <property type="project" value="GO_Central"/>
</dbReference>
<feature type="domain" description="C-type lectin" evidence="21">
    <location>
        <begin position="678"/>
        <end position="798"/>
    </location>
</feature>
<dbReference type="GO" id="GO:0072593">
    <property type="term" value="P:reactive oxygen species metabolic process"/>
    <property type="evidence" value="ECO:0007669"/>
    <property type="project" value="Ensembl"/>
</dbReference>
<evidence type="ECO:0000256" key="13">
    <source>
        <dbReference type="ARBA" id="ARBA00023170"/>
    </source>
</evidence>
<evidence type="ECO:0000256" key="18">
    <source>
        <dbReference type="ARBA" id="ARBA00046689"/>
    </source>
</evidence>
<evidence type="ECO:0000256" key="11">
    <source>
        <dbReference type="ARBA" id="ARBA00023136"/>
    </source>
</evidence>
<dbReference type="Proteomes" id="UP000002279">
    <property type="component" value="Unplaced"/>
</dbReference>
<dbReference type="SMART" id="SM00034">
    <property type="entry name" value="CLECT"/>
    <property type="match status" value="8"/>
</dbReference>
<evidence type="ECO:0000256" key="8">
    <source>
        <dbReference type="ARBA" id="ARBA00022734"/>
    </source>
</evidence>
<dbReference type="PRINTS" id="PR00013">
    <property type="entry name" value="FNTYPEII"/>
</dbReference>
<evidence type="ECO:0000256" key="16">
    <source>
        <dbReference type="ARBA" id="ARBA00044268"/>
    </source>
</evidence>
<dbReference type="OMA" id="GGDICEH"/>
<evidence type="ECO:0000256" key="4">
    <source>
        <dbReference type="ARBA" id="ARBA00022525"/>
    </source>
</evidence>
<dbReference type="GO" id="GO:0038023">
    <property type="term" value="F:signaling receptor activity"/>
    <property type="evidence" value="ECO:0000318"/>
    <property type="project" value="GO_Central"/>
</dbReference>
<dbReference type="GO" id="GO:0001819">
    <property type="term" value="P:positive regulation of cytokine production"/>
    <property type="evidence" value="ECO:0007669"/>
    <property type="project" value="Ensembl"/>
</dbReference>
<dbReference type="GO" id="GO:0090403">
    <property type="term" value="P:oxidative stress-induced premature senescence"/>
    <property type="evidence" value="ECO:0007669"/>
    <property type="project" value="Ensembl"/>
</dbReference>
<evidence type="ECO:0000259" key="22">
    <source>
        <dbReference type="PROSITE" id="PS51092"/>
    </source>
</evidence>
<dbReference type="Ensembl" id="ENSOANT00000074369.1">
    <property type="protein sequence ID" value="ENSOANP00000036920.1"/>
    <property type="gene ID" value="ENSOANG00000006157.3"/>
</dbReference>
<dbReference type="InterPro" id="IPR035992">
    <property type="entry name" value="Ricin_B-like_lectins"/>
</dbReference>
<gene>
    <name evidence="23" type="primary">PLA2R1</name>
</gene>
<keyword evidence="5" id="KW-0254">Endocytosis</keyword>
<dbReference type="FunFam" id="3.10.100.10:FF:000032">
    <property type="entry name" value="Secretory phospholipase A2 receptor"/>
    <property type="match status" value="1"/>
</dbReference>
<evidence type="ECO:0000256" key="3">
    <source>
        <dbReference type="ARBA" id="ARBA00022475"/>
    </source>
</evidence>
<evidence type="ECO:0000256" key="2">
    <source>
        <dbReference type="ARBA" id="ARBA00004613"/>
    </source>
</evidence>
<dbReference type="SMART" id="SM00059">
    <property type="entry name" value="FN2"/>
    <property type="match status" value="1"/>
</dbReference>
<evidence type="ECO:0000256" key="20">
    <source>
        <dbReference type="SAM" id="Phobius"/>
    </source>
</evidence>
<dbReference type="GO" id="GO:0006898">
    <property type="term" value="P:receptor-mediated endocytosis"/>
    <property type="evidence" value="ECO:0007669"/>
    <property type="project" value="Ensembl"/>
</dbReference>
<keyword evidence="12 19" id="KW-1015">Disulfide bond</keyword>
<dbReference type="FunFam" id="2.80.10.50:FF:000039">
    <property type="entry name" value="Secretory phospholipase A2 receptor"/>
    <property type="match status" value="1"/>
</dbReference>
<feature type="domain" description="C-type lectin" evidence="21">
    <location>
        <begin position="523"/>
        <end position="637"/>
    </location>
</feature>
<reference evidence="23" key="1">
    <citation type="submission" date="2025-08" db="UniProtKB">
        <authorList>
            <consortium name="Ensembl"/>
        </authorList>
    </citation>
    <scope>IDENTIFICATION</scope>
    <source>
        <strain evidence="23">Glennie</strain>
    </source>
</reference>
<evidence type="ECO:0000256" key="5">
    <source>
        <dbReference type="ARBA" id="ARBA00022583"/>
    </source>
</evidence>